<feature type="compositionally biased region" description="Polar residues" evidence="2">
    <location>
        <begin position="1305"/>
        <end position="1318"/>
    </location>
</feature>
<feature type="compositionally biased region" description="Polar residues" evidence="2">
    <location>
        <begin position="1221"/>
        <end position="1243"/>
    </location>
</feature>
<feature type="compositionally biased region" description="Polar residues" evidence="2">
    <location>
        <begin position="343"/>
        <end position="366"/>
    </location>
</feature>
<feature type="compositionally biased region" description="Basic residues" evidence="2">
    <location>
        <begin position="1678"/>
        <end position="1688"/>
    </location>
</feature>
<feature type="region of interest" description="Disordered" evidence="2">
    <location>
        <begin position="152"/>
        <end position="296"/>
    </location>
</feature>
<evidence type="ECO:0000256" key="1">
    <source>
        <dbReference type="SAM" id="Coils"/>
    </source>
</evidence>
<feature type="compositionally biased region" description="Basic and acidic residues" evidence="2">
    <location>
        <begin position="152"/>
        <end position="173"/>
    </location>
</feature>
<feature type="compositionally biased region" description="Polar residues" evidence="2">
    <location>
        <begin position="1980"/>
        <end position="2007"/>
    </location>
</feature>
<name>A0A8C6TC62_9GOBI</name>
<feature type="coiled-coil region" evidence="1">
    <location>
        <begin position="492"/>
        <end position="526"/>
    </location>
</feature>
<feature type="compositionally biased region" description="Basic and acidic residues" evidence="2">
    <location>
        <begin position="981"/>
        <end position="1006"/>
    </location>
</feature>
<feature type="region of interest" description="Disordered" evidence="2">
    <location>
        <begin position="1554"/>
        <end position="1721"/>
    </location>
</feature>
<dbReference type="GO" id="GO:0003676">
    <property type="term" value="F:nucleic acid binding"/>
    <property type="evidence" value="ECO:0007669"/>
    <property type="project" value="InterPro"/>
</dbReference>
<accession>A0A8C6TC62</accession>
<feature type="compositionally biased region" description="Basic residues" evidence="2">
    <location>
        <begin position="1169"/>
        <end position="1180"/>
    </location>
</feature>
<keyword evidence="6" id="KW-1185">Reference proteome</keyword>
<feature type="region of interest" description="Disordered" evidence="2">
    <location>
        <begin position="1847"/>
        <end position="1870"/>
    </location>
</feature>
<evidence type="ECO:0000313" key="5">
    <source>
        <dbReference type="Ensembl" id="ENSNMLP00000017470.1"/>
    </source>
</evidence>
<feature type="compositionally biased region" description="Basic and acidic residues" evidence="2">
    <location>
        <begin position="1689"/>
        <end position="1698"/>
    </location>
</feature>
<dbReference type="Pfam" id="PF20809">
    <property type="entry name" value="MINT_MID"/>
    <property type="match status" value="1"/>
</dbReference>
<dbReference type="InterPro" id="IPR035979">
    <property type="entry name" value="RBD_domain_sf"/>
</dbReference>
<dbReference type="InterPro" id="IPR049093">
    <property type="entry name" value="MINT_RID"/>
</dbReference>
<protein>
    <submittedName>
        <fullName evidence="5">Spen family transcriptional repressor</fullName>
    </submittedName>
</protein>
<feature type="compositionally biased region" description="Basic and acidic residues" evidence="2">
    <location>
        <begin position="219"/>
        <end position="266"/>
    </location>
</feature>
<dbReference type="Pfam" id="PF20810">
    <property type="entry name" value="MINT_RID"/>
    <property type="match status" value="1"/>
</dbReference>
<reference evidence="5" key="2">
    <citation type="submission" date="2025-09" db="UniProtKB">
        <authorList>
            <consortium name="Ensembl"/>
        </authorList>
    </citation>
    <scope>IDENTIFICATION</scope>
</reference>
<dbReference type="Gene3D" id="3.30.70.330">
    <property type="match status" value="1"/>
</dbReference>
<feature type="region of interest" description="Disordered" evidence="2">
    <location>
        <begin position="338"/>
        <end position="375"/>
    </location>
</feature>
<dbReference type="SUPFAM" id="SSF54928">
    <property type="entry name" value="RNA-binding domain, RBD"/>
    <property type="match status" value="1"/>
</dbReference>
<feature type="compositionally biased region" description="Low complexity" evidence="2">
    <location>
        <begin position="202"/>
        <end position="218"/>
    </location>
</feature>
<evidence type="ECO:0000256" key="2">
    <source>
        <dbReference type="SAM" id="MobiDB-lite"/>
    </source>
</evidence>
<evidence type="ECO:0000313" key="6">
    <source>
        <dbReference type="Proteomes" id="UP000694523"/>
    </source>
</evidence>
<feature type="region of interest" description="Disordered" evidence="2">
    <location>
        <begin position="1930"/>
        <end position="2007"/>
    </location>
</feature>
<feature type="compositionally biased region" description="Basic and acidic residues" evidence="2">
    <location>
        <begin position="1199"/>
        <end position="1219"/>
    </location>
</feature>
<reference evidence="5" key="1">
    <citation type="submission" date="2025-08" db="UniProtKB">
        <authorList>
            <consortium name="Ensembl"/>
        </authorList>
    </citation>
    <scope>IDENTIFICATION</scope>
</reference>
<feature type="compositionally biased region" description="Basic residues" evidence="2">
    <location>
        <begin position="1291"/>
        <end position="1300"/>
    </location>
</feature>
<evidence type="ECO:0000259" key="3">
    <source>
        <dbReference type="Pfam" id="PF20809"/>
    </source>
</evidence>
<dbReference type="InterPro" id="IPR012677">
    <property type="entry name" value="Nucleotide-bd_a/b_plait_sf"/>
</dbReference>
<feature type="domain" description="Msx2-interacting protein nuclear receptor-interacting" evidence="4">
    <location>
        <begin position="1854"/>
        <end position="1982"/>
    </location>
</feature>
<feature type="region of interest" description="Disordered" evidence="2">
    <location>
        <begin position="2212"/>
        <end position="2234"/>
    </location>
</feature>
<feature type="region of interest" description="Disordered" evidence="2">
    <location>
        <begin position="1374"/>
        <end position="1395"/>
    </location>
</feature>
<feature type="compositionally biased region" description="Polar residues" evidence="2">
    <location>
        <begin position="1641"/>
        <end position="1660"/>
    </location>
</feature>
<feature type="domain" description="Msx2-interacting protein MID" evidence="3">
    <location>
        <begin position="1430"/>
        <end position="1689"/>
    </location>
</feature>
<feature type="region of interest" description="Disordered" evidence="2">
    <location>
        <begin position="428"/>
        <end position="482"/>
    </location>
</feature>
<feature type="region of interest" description="Disordered" evidence="2">
    <location>
        <begin position="736"/>
        <end position="771"/>
    </location>
</feature>
<feature type="region of interest" description="Disordered" evidence="2">
    <location>
        <begin position="1074"/>
        <end position="1113"/>
    </location>
</feature>
<feature type="region of interest" description="Disordered" evidence="2">
    <location>
        <begin position="964"/>
        <end position="1011"/>
    </location>
</feature>
<dbReference type="Ensembl" id="ENSNMLT00000019655.1">
    <property type="protein sequence ID" value="ENSNMLP00000017470.1"/>
    <property type="gene ID" value="ENSNMLG00000011549.1"/>
</dbReference>
<sequence>MKGMALILYNNIEYAQAAVKDTKGWKIGGSKIKVDFANQESQMAFYRSMQASGQDIRDFYDIVSERRDDRRTQYEYQAERQYYENVRTSRTYTDDSSRKYATRSREFYTEWDPYQGDYYETQYFEDPREFRDYRADPYEQDIRKYSYLQRTRERERERFETDRGRDHSRRTIERSQSPSHITSRRPATPAASPPPLERIPVCCRSSDRSGSCSSISPPRFEKPEKSRPEKYNKSEKTDKERVFETERGNLVDKEKRLHKERGDKEKRLKKSKNGLQVCESKSDLDSDTSPDSSLRNNYKICKDSASKGRLDLLPCVVQLTRVKEKEGKLLSYAVEKCKDESDSPQLTSPLSEQRSPLFNSEPSKGNISKHGKHRDGAIQIIDRDQKNKPKKQGKSDVGFDVAIVPDVDRLAARKRRFEDTGLVEKLKKNREDDSSDSRHHKAFTKETEADTKKMHKKENHKERCVQHFSKSSPQSRDHEGSMELPLECQSRVREYCKNSSHLKEACEELKEKLSNDSLDMNVLKEQKFQRPENERGGRKWGDWDVGEDSFSDRTSLSNRQTEQIQWFMQKLSESERLGKLSNQFLPCIDKEKDCFLSDSGVTIQKTENEISSGKQNNSDNFEFAIENKNIGLHFEGSQRQNEVSYMTSPTEGRQCSASAKEDVNQTTAAVPNKERKSPSQNQFSTTELKDRFHLTSKALPSTDPDQSKVKTTTLGGDEMQHWKQNFKTEVEKVELTDRDKQRGIPKHLGQDLEPGEVQSDSDEEFDTKHFSPSSNSSLSFILRERDERMTDLKLSASLEKNKFYSFALDKTITPDTKALLERAKTLYSTREDNWSFLPSCFPTSHSCSEKNKEEIAPRPIPSWYMKKKKIRTDSVEKMSSKHEELKSQDPERQELYASRFLHSSIFEQDSRRLKHLERKSQDVEPGVCKVSKPDITKVQRKSAVADTTQEPIVLFHSRFLELQQQKDKDNSSTENEALLADVKRDEVQNDQTELEKVPESAIRAEDQSSSPQLTLTLCTSVPLNEESTLPTTESSANGKTLKVEPSSSVLLHELKQPSPKVSLTLLPVNSEVHSESDTKLKETKKEREHTFAEEIPEERSLNPSVEKKTKEIKDSDLIEDKTETVRNELKIDQTKVDTKHIEGPVKSEEDIEECVPEQVTESKPVKSCRQSKSKRSKKLSVLRASKATHGAASGKPATRKSERIDKEKLKKAETPKLAELKTSTKSQNSTSDSEQKVESSLIQGRTRRRNVRSVYATLREVDEEAVQSSRLTRKRAAFKDLPQDNPPPVSRRGRPPKRGIKRSEATSSLKVDQRTTVNPEVKETDVAAVTASEGCRPRSQRVNSSPYTAIDKKANKTDVFKRSGTKSISIDQIDEENEQIETKPKDPEIAEKPSEKADNGIPLICKKDLDSGGYKTEETGVEHNLNLLQKSPEKSAKTKTAWVKRNMKLEERSHNLKNLEIRVSVDDVKGLLRSEDIEQDSCQNSILKTKMVVQEKAEPKSISIGNQNLCLESKEEEMLAESDEITDPTAAFLAQQIELEQAVENIAKLTVEHPSRPFKESSNATPTILPPVNVEPEEAEEEKRANPASETELAAAIDSITTEVSCTDGDGFTGSSTYPAVVPTSSSSAPTPSTAEANARTAISSVIVSDPDSGSLTPSQGLPLHETCKKTSKVQTKSSKRPRGRKTIKREDVSDKAVDLQPSPSKLPESIPEDPETLNPKGITVTAATSAAATVVTAVATCRRDVISSLTVDTPKEAEQPEVEQPVPKESACHSGTFHASTFKKHPLSTDKSNPAIALNADLKPGPQHNLSQKVGKIPHWAPKPEESRIYVAPACHVTVVTPSLQSATLGSNSANPPLPPDTKASDIDPSSSTLRKILMEPKYVSASSTSAIAISTTVTTSINTTVVTSTLSDPLRMSDKPQLYSEERPFQAIHHKPSPLTESQQNYREKPHNASIPSPTTSVISRIPLPYDSEETPRISLSSRNISQTIPRQKQRSSSNENTRFNSMGIVEEGKRGRLLSDAASFNSASVPGLRVNTSEGVVVLSYSGQKTEGPQRMRAKISQIPQASVVDVEFQQSLSKSQLKQETSQSSSPKVISSPLAYGHTGGQIYNAQNVITTTKQNSLDKSEAPYHSSSQGGVVKMFQQPGPPHVLTYNQPVIHQHGKRALVHEPPTKKIDSIKGVQAPVMCPPHPPLSGTCMSPSPGIPIDRSVVQGNQEPQSPRSAVQSPPPYHKTCSISNSPIGTSAVLGHTVSTYPTIHHTHLEQSSVIFNLTVSLPHGLTVPE</sequence>
<feature type="compositionally biased region" description="Low complexity" evidence="2">
    <location>
        <begin position="1615"/>
        <end position="1637"/>
    </location>
</feature>
<proteinExistence type="predicted"/>
<feature type="compositionally biased region" description="Polar residues" evidence="2">
    <location>
        <begin position="1847"/>
        <end position="1856"/>
    </location>
</feature>
<feature type="compositionally biased region" description="Basic and acidic residues" evidence="2">
    <location>
        <begin position="1380"/>
        <end position="1395"/>
    </location>
</feature>
<feature type="compositionally biased region" description="Polar residues" evidence="2">
    <location>
        <begin position="640"/>
        <end position="657"/>
    </location>
</feature>
<dbReference type="Proteomes" id="UP000694523">
    <property type="component" value="Unplaced"/>
</dbReference>
<feature type="compositionally biased region" description="Polar residues" evidence="2">
    <location>
        <begin position="1956"/>
        <end position="1965"/>
    </location>
</feature>
<evidence type="ECO:0000259" key="4">
    <source>
        <dbReference type="Pfam" id="PF20810"/>
    </source>
</evidence>
<feature type="region of interest" description="Disordered" evidence="2">
    <location>
        <begin position="1127"/>
        <end position="1345"/>
    </location>
</feature>
<feature type="compositionally biased region" description="Polar residues" evidence="2">
    <location>
        <begin position="2214"/>
        <end position="2228"/>
    </location>
</feature>
<feature type="compositionally biased region" description="Basic and acidic residues" evidence="2">
    <location>
        <begin position="428"/>
        <end position="452"/>
    </location>
</feature>
<keyword evidence="1" id="KW-0175">Coiled coil</keyword>
<organism evidence="5 6">
    <name type="scientific">Neogobius melanostomus</name>
    <name type="common">round goby</name>
    <dbReference type="NCBI Taxonomy" id="47308"/>
    <lineage>
        <taxon>Eukaryota</taxon>
        <taxon>Metazoa</taxon>
        <taxon>Chordata</taxon>
        <taxon>Craniata</taxon>
        <taxon>Vertebrata</taxon>
        <taxon>Euteleostomi</taxon>
        <taxon>Actinopterygii</taxon>
        <taxon>Neopterygii</taxon>
        <taxon>Teleostei</taxon>
        <taxon>Neoteleostei</taxon>
        <taxon>Acanthomorphata</taxon>
        <taxon>Gobiaria</taxon>
        <taxon>Gobiiformes</taxon>
        <taxon>Gobioidei</taxon>
        <taxon>Gobiidae</taxon>
        <taxon>Benthophilinae</taxon>
        <taxon>Neogobiini</taxon>
        <taxon>Neogobius</taxon>
    </lineage>
</organism>
<feature type="region of interest" description="Disordered" evidence="2">
    <location>
        <begin position="640"/>
        <end position="688"/>
    </location>
</feature>
<feature type="compositionally biased region" description="Basic and acidic residues" evidence="2">
    <location>
        <begin position="1127"/>
        <end position="1148"/>
    </location>
</feature>
<dbReference type="InterPro" id="IPR049095">
    <property type="entry name" value="MINT_MID"/>
</dbReference>